<evidence type="ECO:0000313" key="8">
    <source>
        <dbReference type="Proteomes" id="UP000507222"/>
    </source>
</evidence>
<dbReference type="InterPro" id="IPR012926">
    <property type="entry name" value="TMEM120A/B"/>
</dbReference>
<feature type="transmembrane region" description="Helical" evidence="6">
    <location>
        <begin position="189"/>
        <end position="208"/>
    </location>
</feature>
<gene>
    <name evidence="7" type="ORF">CURHAP_LOCUS33200</name>
</gene>
<evidence type="ECO:0000256" key="2">
    <source>
        <dbReference type="ARBA" id="ARBA00009700"/>
    </source>
</evidence>
<keyword evidence="3 6" id="KW-0812">Transmembrane</keyword>
<protein>
    <recommendedName>
        <fullName evidence="9">TMPIT-like protein</fullName>
    </recommendedName>
</protein>
<dbReference type="Pfam" id="PF07851">
    <property type="entry name" value="TMEM120A-B"/>
    <property type="match status" value="1"/>
</dbReference>
<name>A0A6J5UWI2_PRUAR</name>
<feature type="transmembrane region" description="Helical" evidence="6">
    <location>
        <begin position="320"/>
        <end position="345"/>
    </location>
</feature>
<dbReference type="PANTHER" id="PTHR21433:SF0">
    <property type="entry name" value="TRANSMEMBRANE PROTEIN 120 HOMOLOG"/>
    <property type="match status" value="1"/>
</dbReference>
<evidence type="ECO:0000256" key="4">
    <source>
        <dbReference type="ARBA" id="ARBA00022989"/>
    </source>
</evidence>
<proteinExistence type="inferred from homology"/>
<dbReference type="AlphaFoldDB" id="A0A6J5UWI2"/>
<feature type="transmembrane region" description="Helical" evidence="6">
    <location>
        <begin position="365"/>
        <end position="391"/>
    </location>
</feature>
<evidence type="ECO:0000256" key="1">
    <source>
        <dbReference type="ARBA" id="ARBA00004141"/>
    </source>
</evidence>
<evidence type="ECO:0000256" key="6">
    <source>
        <dbReference type="SAM" id="Phobius"/>
    </source>
</evidence>
<feature type="transmembrane region" description="Helical" evidence="6">
    <location>
        <begin position="280"/>
        <end position="299"/>
    </location>
</feature>
<sequence>MGEAKRNSSSSSSNSDEDIQAQVAKAVEDVKELQDSAATFISRTSTDEQALRQRSQSLDSSIRRLRSQLYSLLSSKALDPKLAEKASSFIPFLVFICSCCLCMSMHANPTSEFAQLASFMDPLITLFLEEDLQRATCVLADGDAASFLPGKAQGGRFLRMFLGPITVRSSSKDIQLKVKEEYNAYRDRTALLFLLFPATLLILRSWLWDGCLPTFPVQAYQAWLLFLYTGLALRENILRVNGSDIRPWWIYHHYCAMFMALVSLTWEIKGQPDCSQKQRGVQLFLQWAMMQGVAMLLQNRYQRQRLYTRIALGKAKRMDVVWGETAGVDGQLWLLCPILFILQGFEAYVGLQLLKTALVGVASEWQVSFCGVLLVLMAVGNFVNTVQTLMVKSRFKAKMKRTKSKQDL</sequence>
<keyword evidence="4 6" id="KW-1133">Transmembrane helix</keyword>
<feature type="transmembrane region" description="Helical" evidence="6">
    <location>
        <begin position="249"/>
        <end position="268"/>
    </location>
</feature>
<feature type="transmembrane region" description="Helical" evidence="6">
    <location>
        <begin position="220"/>
        <end position="237"/>
    </location>
</feature>
<evidence type="ECO:0000256" key="3">
    <source>
        <dbReference type="ARBA" id="ARBA00022692"/>
    </source>
</evidence>
<evidence type="ECO:0000313" key="7">
    <source>
        <dbReference type="EMBL" id="CAB4280362.1"/>
    </source>
</evidence>
<dbReference type="EMBL" id="CAEKDK010000005">
    <property type="protein sequence ID" value="CAB4280362.1"/>
    <property type="molecule type" value="Genomic_DNA"/>
</dbReference>
<accession>A0A6J5UWI2</accession>
<reference evidence="7 8" key="1">
    <citation type="submission" date="2020-05" db="EMBL/GenBank/DDBJ databases">
        <authorList>
            <person name="Campoy J."/>
            <person name="Schneeberger K."/>
            <person name="Spophaly S."/>
        </authorList>
    </citation>
    <scope>NUCLEOTIDE SEQUENCE [LARGE SCALE GENOMIC DNA]</scope>
    <source>
        <strain evidence="7">PruArmRojPasFocal</strain>
    </source>
</reference>
<dbReference type="Proteomes" id="UP000507222">
    <property type="component" value="Unassembled WGS sequence"/>
</dbReference>
<dbReference type="GO" id="GO:0016020">
    <property type="term" value="C:membrane"/>
    <property type="evidence" value="ECO:0007669"/>
    <property type="project" value="UniProtKB-SubCell"/>
</dbReference>
<evidence type="ECO:0000256" key="5">
    <source>
        <dbReference type="ARBA" id="ARBA00023136"/>
    </source>
</evidence>
<dbReference type="PANTHER" id="PTHR21433">
    <property type="entry name" value="TRANSMEMBRANE PROTEIN INDUCED BY TUMOR NECROSIS FACTOR ALPHA"/>
    <property type="match status" value="1"/>
</dbReference>
<organism evidence="7 8">
    <name type="scientific">Prunus armeniaca</name>
    <name type="common">Apricot</name>
    <name type="synonym">Armeniaca vulgaris</name>
    <dbReference type="NCBI Taxonomy" id="36596"/>
    <lineage>
        <taxon>Eukaryota</taxon>
        <taxon>Viridiplantae</taxon>
        <taxon>Streptophyta</taxon>
        <taxon>Embryophyta</taxon>
        <taxon>Tracheophyta</taxon>
        <taxon>Spermatophyta</taxon>
        <taxon>Magnoliopsida</taxon>
        <taxon>eudicotyledons</taxon>
        <taxon>Gunneridae</taxon>
        <taxon>Pentapetalae</taxon>
        <taxon>rosids</taxon>
        <taxon>fabids</taxon>
        <taxon>Rosales</taxon>
        <taxon>Rosaceae</taxon>
        <taxon>Amygdaloideae</taxon>
        <taxon>Amygdaleae</taxon>
        <taxon>Prunus</taxon>
    </lineage>
</organism>
<comment type="subcellular location">
    <subcellularLocation>
        <location evidence="1">Membrane</location>
        <topology evidence="1">Multi-pass membrane protein</topology>
    </subcellularLocation>
</comment>
<keyword evidence="5 6" id="KW-0472">Membrane</keyword>
<comment type="similarity">
    <text evidence="2">Belongs to the TMEM120 family.</text>
</comment>
<evidence type="ECO:0008006" key="9">
    <source>
        <dbReference type="Google" id="ProtNLM"/>
    </source>
</evidence>